<accession>A0A1S1M6M0</accession>
<gene>
    <name evidence="4" type="ORF">BKG84_06970</name>
</gene>
<name>A0A1S1M6M0_MYCCH</name>
<feature type="DNA-binding region" description="H-T-H motif" evidence="2">
    <location>
        <begin position="39"/>
        <end position="58"/>
    </location>
</feature>
<dbReference type="Pfam" id="PF00440">
    <property type="entry name" value="TetR_N"/>
    <property type="match status" value="1"/>
</dbReference>
<dbReference type="RefSeq" id="WP_070951480.1">
    <property type="nucleotide sequence ID" value="NZ_CP050145.1"/>
</dbReference>
<organism evidence="4 5">
    <name type="scientific">Mycobacteroides chelonae</name>
    <name type="common">Mycobacterium chelonae</name>
    <dbReference type="NCBI Taxonomy" id="1774"/>
    <lineage>
        <taxon>Bacteria</taxon>
        <taxon>Bacillati</taxon>
        <taxon>Actinomycetota</taxon>
        <taxon>Actinomycetes</taxon>
        <taxon>Mycobacteriales</taxon>
        <taxon>Mycobacteriaceae</taxon>
        <taxon>Mycobacteroides</taxon>
    </lineage>
</organism>
<keyword evidence="1 2" id="KW-0238">DNA-binding</keyword>
<dbReference type="Proteomes" id="UP000179441">
    <property type="component" value="Unassembled WGS sequence"/>
</dbReference>
<reference evidence="4 5" key="1">
    <citation type="submission" date="2016-10" db="EMBL/GenBank/DDBJ databases">
        <title>Evaluation of Human, Veterinary and Environmental Mycobacterium chelonae Isolates by Core Genome Phylogenomic Analysis, Targeted Gene Comparison, and Anti-microbial Susceptibility Patterns: A Tale of Mistaken Identities.</title>
        <authorList>
            <person name="Fogelson S.B."/>
            <person name="Camus A.C."/>
            <person name="Lorenz W."/>
            <person name="Vasireddy R."/>
            <person name="Vasireddy S."/>
            <person name="Smith T."/>
            <person name="Brown-Elliott B.A."/>
            <person name="Wallace R.J.Jr."/>
            <person name="Hasan N.A."/>
            <person name="Reischl U."/>
            <person name="Sanchez S."/>
        </authorList>
    </citation>
    <scope>NUCLEOTIDE SEQUENCE [LARGE SCALE GENOMIC DNA]</scope>
    <source>
        <strain evidence="4 5">15518</strain>
    </source>
</reference>
<feature type="domain" description="HTH tetR-type" evidence="3">
    <location>
        <begin position="16"/>
        <end position="76"/>
    </location>
</feature>
<dbReference type="EMBL" id="MLIS01000001">
    <property type="protein sequence ID" value="OHU78173.1"/>
    <property type="molecule type" value="Genomic_DNA"/>
</dbReference>
<dbReference type="SUPFAM" id="SSF46689">
    <property type="entry name" value="Homeodomain-like"/>
    <property type="match status" value="1"/>
</dbReference>
<evidence type="ECO:0000313" key="4">
    <source>
        <dbReference type="EMBL" id="OHU78173.1"/>
    </source>
</evidence>
<evidence type="ECO:0000256" key="2">
    <source>
        <dbReference type="PROSITE-ProRule" id="PRU00335"/>
    </source>
</evidence>
<evidence type="ECO:0000313" key="5">
    <source>
        <dbReference type="Proteomes" id="UP000179441"/>
    </source>
</evidence>
<evidence type="ECO:0000256" key="1">
    <source>
        <dbReference type="ARBA" id="ARBA00023125"/>
    </source>
</evidence>
<evidence type="ECO:0000259" key="3">
    <source>
        <dbReference type="PROSITE" id="PS50977"/>
    </source>
</evidence>
<dbReference type="PROSITE" id="PS50977">
    <property type="entry name" value="HTH_TETR_2"/>
    <property type="match status" value="1"/>
</dbReference>
<dbReference type="AlphaFoldDB" id="A0A1S1M6M0"/>
<dbReference type="InterPro" id="IPR041483">
    <property type="entry name" value="TetR_C_34"/>
</dbReference>
<dbReference type="InterPro" id="IPR001647">
    <property type="entry name" value="HTH_TetR"/>
</dbReference>
<dbReference type="Gene3D" id="1.10.357.10">
    <property type="entry name" value="Tetracycline Repressor, domain 2"/>
    <property type="match status" value="1"/>
</dbReference>
<keyword evidence="5" id="KW-1185">Reference proteome</keyword>
<protein>
    <recommendedName>
        <fullName evidence="3">HTH tetR-type domain-containing protein</fullName>
    </recommendedName>
</protein>
<proteinExistence type="predicted"/>
<dbReference type="GO" id="GO:0003677">
    <property type="term" value="F:DNA binding"/>
    <property type="evidence" value="ECO:0007669"/>
    <property type="project" value="UniProtKB-UniRule"/>
</dbReference>
<dbReference type="Pfam" id="PF17929">
    <property type="entry name" value="TetR_C_34"/>
    <property type="match status" value="1"/>
</dbReference>
<sequence length="223" mass="24494">MREQDFQRARTDEDKHRRASAMLDAARSLANEVGVASVTLTALADRAGIHHSAVRRYYSSYKEVLLLLGQERWEQWACRVCERLDAKQSAPPGEIARILAAELAADPLFCDLLTNLPLHLEREVPAKQVLQFRVSTLKSIEAIARALRRTCLLFDDQAAIDVVATACALAAIFWQTANPPAELAEVLGSENLPSTWNMDFLPALTRVLSATCVGLAVRSAGGL</sequence>
<dbReference type="InterPro" id="IPR009057">
    <property type="entry name" value="Homeodomain-like_sf"/>
</dbReference>
<comment type="caution">
    <text evidence="4">The sequence shown here is derived from an EMBL/GenBank/DDBJ whole genome shotgun (WGS) entry which is preliminary data.</text>
</comment>